<dbReference type="EMBL" id="JAAMPC010000005">
    <property type="protein sequence ID" value="KAG2311462.1"/>
    <property type="molecule type" value="Genomic_DNA"/>
</dbReference>
<dbReference type="AlphaFoldDB" id="A0A8X7VHS5"/>
<accession>A0A8X7VHS5</accession>
<comment type="subcellular location">
    <subcellularLocation>
        <location evidence="2">Cytoplasmic vesicle membrane</location>
        <topology evidence="2">Peripheral membrane protein</topology>
        <orientation evidence="2">Cytoplasmic side</orientation>
    </subcellularLocation>
    <subcellularLocation>
        <location evidence="3">Membrane</location>
        <location evidence="3">Coated pit</location>
        <topology evidence="3">Peripheral membrane protein</topology>
        <orientation evidence="3">Cytoplasmic side</orientation>
    </subcellularLocation>
</comment>
<evidence type="ECO:0000256" key="1">
    <source>
        <dbReference type="ARBA" id="ARBA00003913"/>
    </source>
</evidence>
<organism evidence="9 10">
    <name type="scientific">Brassica carinata</name>
    <name type="common">Ethiopian mustard</name>
    <name type="synonym">Abyssinian cabbage</name>
    <dbReference type="NCBI Taxonomy" id="52824"/>
    <lineage>
        <taxon>Eukaryota</taxon>
        <taxon>Viridiplantae</taxon>
        <taxon>Streptophyta</taxon>
        <taxon>Embryophyta</taxon>
        <taxon>Tracheophyta</taxon>
        <taxon>Spermatophyta</taxon>
        <taxon>Magnoliopsida</taxon>
        <taxon>eudicotyledons</taxon>
        <taxon>Gunneridae</taxon>
        <taxon>Pentapetalae</taxon>
        <taxon>rosids</taxon>
        <taxon>malvids</taxon>
        <taxon>Brassicales</taxon>
        <taxon>Brassicaceae</taxon>
        <taxon>Brassiceae</taxon>
        <taxon>Brassica</taxon>
    </lineage>
</organism>
<evidence type="ECO:0000313" key="9">
    <source>
        <dbReference type="EMBL" id="KAG2311462.1"/>
    </source>
</evidence>
<keyword evidence="5" id="KW-0472">Membrane</keyword>
<dbReference type="GO" id="GO:0030132">
    <property type="term" value="C:clathrin coat of coated pit"/>
    <property type="evidence" value="ECO:0007669"/>
    <property type="project" value="InterPro"/>
</dbReference>
<evidence type="ECO:0000256" key="2">
    <source>
        <dbReference type="ARBA" id="ARBA00004180"/>
    </source>
</evidence>
<dbReference type="InterPro" id="IPR000996">
    <property type="entry name" value="Clathrin_L-chain"/>
</dbReference>
<dbReference type="PANTHER" id="PTHR10639:SF24">
    <property type="entry name" value="CLATHRIN LIGHT CHAIN 3"/>
    <property type="match status" value="1"/>
</dbReference>
<feature type="compositionally biased region" description="Basic and acidic residues" evidence="8">
    <location>
        <begin position="43"/>
        <end position="55"/>
    </location>
</feature>
<sequence>MSSSLSNDDSQLGESNCSAEIDSARLTSLDSTRLTSLDSSRNVLKEEKEKKEKEMVQQQNKADFYSKRSITIDNSKKSNRKKEKVNSLSGLKPGKPTDLSRMRQVITRLKHSPPSHMKPKVPIPFEVDP</sequence>
<dbReference type="Proteomes" id="UP000886595">
    <property type="component" value="Unassembled WGS sequence"/>
</dbReference>
<keyword evidence="6" id="KW-0168">Coated pit</keyword>
<comment type="function">
    <text evidence="1">Clathrin is the major protein of the polyhedral coat of coated pits and vesicles.</text>
</comment>
<gene>
    <name evidence="9" type="ORF">Bca52824_023019</name>
</gene>
<dbReference type="GO" id="GO:0072583">
    <property type="term" value="P:clathrin-dependent endocytosis"/>
    <property type="evidence" value="ECO:0007669"/>
    <property type="project" value="TreeGrafter"/>
</dbReference>
<dbReference type="GO" id="GO:0032050">
    <property type="term" value="F:clathrin heavy chain binding"/>
    <property type="evidence" value="ECO:0007669"/>
    <property type="project" value="TreeGrafter"/>
</dbReference>
<evidence type="ECO:0000256" key="4">
    <source>
        <dbReference type="ARBA" id="ARBA00005263"/>
    </source>
</evidence>
<evidence type="ECO:0000313" key="10">
    <source>
        <dbReference type="Proteomes" id="UP000886595"/>
    </source>
</evidence>
<evidence type="ECO:0000256" key="5">
    <source>
        <dbReference type="ARBA" id="ARBA00023136"/>
    </source>
</evidence>
<evidence type="ECO:0000256" key="6">
    <source>
        <dbReference type="ARBA" id="ARBA00023176"/>
    </source>
</evidence>
<evidence type="ECO:0000256" key="7">
    <source>
        <dbReference type="ARBA" id="ARBA00023329"/>
    </source>
</evidence>
<evidence type="ECO:0000256" key="8">
    <source>
        <dbReference type="SAM" id="MobiDB-lite"/>
    </source>
</evidence>
<dbReference type="GO" id="GO:0005198">
    <property type="term" value="F:structural molecule activity"/>
    <property type="evidence" value="ECO:0007669"/>
    <property type="project" value="InterPro"/>
</dbReference>
<reference evidence="9 10" key="1">
    <citation type="submission" date="2020-02" db="EMBL/GenBank/DDBJ databases">
        <authorList>
            <person name="Ma Q."/>
            <person name="Huang Y."/>
            <person name="Song X."/>
            <person name="Pei D."/>
        </authorList>
    </citation>
    <scope>NUCLEOTIDE SEQUENCE [LARGE SCALE GENOMIC DNA]</scope>
    <source>
        <strain evidence="9">Sxm20200214</strain>
        <tissue evidence="9">Leaf</tissue>
    </source>
</reference>
<dbReference type="PANTHER" id="PTHR10639">
    <property type="entry name" value="CLATHRIN LIGHT CHAIN"/>
    <property type="match status" value="1"/>
</dbReference>
<evidence type="ECO:0000256" key="3">
    <source>
        <dbReference type="ARBA" id="ARBA00004277"/>
    </source>
</evidence>
<dbReference type="GO" id="GO:0030130">
    <property type="term" value="C:clathrin coat of trans-Golgi network vesicle"/>
    <property type="evidence" value="ECO:0007669"/>
    <property type="project" value="InterPro"/>
</dbReference>
<dbReference type="OrthoDB" id="782264at2759"/>
<feature type="compositionally biased region" description="Basic residues" evidence="8">
    <location>
        <begin position="108"/>
        <end position="119"/>
    </location>
</feature>
<dbReference type="GO" id="GO:0006886">
    <property type="term" value="P:intracellular protein transport"/>
    <property type="evidence" value="ECO:0007669"/>
    <property type="project" value="InterPro"/>
</dbReference>
<keyword evidence="10" id="KW-1185">Reference proteome</keyword>
<keyword evidence="7" id="KW-0968">Cytoplasmic vesicle</keyword>
<feature type="region of interest" description="Disordered" evidence="8">
    <location>
        <begin position="40"/>
        <end position="129"/>
    </location>
</feature>
<name>A0A8X7VHS5_BRACI</name>
<proteinExistence type="inferred from homology"/>
<protein>
    <submittedName>
        <fullName evidence="9">Uncharacterized protein</fullName>
    </submittedName>
</protein>
<comment type="caution">
    <text evidence="9">The sequence shown here is derived from an EMBL/GenBank/DDBJ whole genome shotgun (WGS) entry which is preliminary data.</text>
</comment>
<comment type="similarity">
    <text evidence="4">Belongs to the clathrin light chain family.</text>
</comment>